<dbReference type="OrthoDB" id="1077582at2759"/>
<dbReference type="GO" id="GO:0016020">
    <property type="term" value="C:membrane"/>
    <property type="evidence" value="ECO:0007669"/>
    <property type="project" value="UniProtKB-SubCell"/>
</dbReference>
<evidence type="ECO:0000256" key="4">
    <source>
        <dbReference type="ARBA" id="ARBA00022679"/>
    </source>
</evidence>
<comment type="subcellular location">
    <subcellularLocation>
        <location evidence="1">Membrane</location>
        <topology evidence="1">Multi-pass membrane protein</topology>
    </subcellularLocation>
</comment>
<dbReference type="Proteomes" id="UP000193467">
    <property type="component" value="Unassembled WGS sequence"/>
</dbReference>
<comment type="pathway">
    <text evidence="2">Secondary metabolite biosynthesis.</text>
</comment>
<dbReference type="InterPro" id="IPR032805">
    <property type="entry name" value="Wax_synthase_dom"/>
</dbReference>
<reference evidence="10 11" key="1">
    <citation type="submission" date="2016-07" db="EMBL/GenBank/DDBJ databases">
        <title>Pervasive Adenine N6-methylation of Active Genes in Fungi.</title>
        <authorList>
            <consortium name="DOE Joint Genome Institute"/>
            <person name="Mondo S.J."/>
            <person name="Dannebaum R.O."/>
            <person name="Kuo R.C."/>
            <person name="Labutti K."/>
            <person name="Haridas S."/>
            <person name="Kuo A."/>
            <person name="Salamov A."/>
            <person name="Ahrendt S.R."/>
            <person name="Lipzen A."/>
            <person name="Sullivan W."/>
            <person name="Andreopoulos W.B."/>
            <person name="Clum A."/>
            <person name="Lindquist E."/>
            <person name="Daum C."/>
            <person name="Ramamoorthy G.K."/>
            <person name="Gryganskyi A."/>
            <person name="Culley D."/>
            <person name="Magnuson J.K."/>
            <person name="James T.Y."/>
            <person name="O'Malley M.A."/>
            <person name="Stajich J.E."/>
            <person name="Spatafora J.W."/>
            <person name="Visel A."/>
            <person name="Grigoriev I.V."/>
        </authorList>
    </citation>
    <scope>NUCLEOTIDE SEQUENCE [LARGE SCALE GENOMIC DNA]</scope>
    <source>
        <strain evidence="10 11">62-1032</strain>
    </source>
</reference>
<feature type="transmembrane region" description="Helical" evidence="8">
    <location>
        <begin position="395"/>
        <end position="415"/>
    </location>
</feature>
<feature type="transmembrane region" description="Helical" evidence="8">
    <location>
        <begin position="217"/>
        <end position="250"/>
    </location>
</feature>
<feature type="transmembrane region" description="Helical" evidence="8">
    <location>
        <begin position="364"/>
        <end position="383"/>
    </location>
</feature>
<comment type="caution">
    <text evidence="10">The sequence shown here is derived from an EMBL/GenBank/DDBJ whole genome shotgun (WGS) entry which is preliminary data.</text>
</comment>
<proteinExistence type="inferred from homology"/>
<feature type="transmembrane region" description="Helical" evidence="8">
    <location>
        <begin position="14"/>
        <end position="36"/>
    </location>
</feature>
<evidence type="ECO:0000256" key="5">
    <source>
        <dbReference type="ARBA" id="ARBA00022692"/>
    </source>
</evidence>
<keyword evidence="5 8" id="KW-0812">Transmembrane</keyword>
<feature type="transmembrane region" description="Helical" evidence="8">
    <location>
        <begin position="295"/>
        <end position="314"/>
    </location>
</feature>
<dbReference type="GO" id="GO:0006629">
    <property type="term" value="P:lipid metabolic process"/>
    <property type="evidence" value="ECO:0007669"/>
    <property type="project" value="InterPro"/>
</dbReference>
<dbReference type="AlphaFoldDB" id="A0A1Y2FZ60"/>
<name>A0A1Y2FZ60_9BASI</name>
<keyword evidence="6 8" id="KW-1133">Transmembrane helix</keyword>
<evidence type="ECO:0000256" key="2">
    <source>
        <dbReference type="ARBA" id="ARBA00005179"/>
    </source>
</evidence>
<protein>
    <recommendedName>
        <fullName evidence="9">Wax synthase domain-containing protein</fullName>
    </recommendedName>
</protein>
<keyword evidence="11" id="KW-1185">Reference proteome</keyword>
<dbReference type="InterPro" id="IPR044851">
    <property type="entry name" value="Wax_synthase"/>
</dbReference>
<accession>A0A1Y2FZ60</accession>
<evidence type="ECO:0000313" key="10">
    <source>
        <dbReference type="EMBL" id="ORY89423.1"/>
    </source>
</evidence>
<evidence type="ECO:0000259" key="9">
    <source>
        <dbReference type="Pfam" id="PF13813"/>
    </source>
</evidence>
<evidence type="ECO:0000256" key="6">
    <source>
        <dbReference type="ARBA" id="ARBA00022989"/>
    </source>
</evidence>
<sequence>MSDAQEFRPPSPEILTFLIPISLQALLLHPIFPAALSRPLRFLLAPFSIYLTWFSSFDHGFEPRESSVGINFVLGVMNAYGVWKALEWGTAADLTPYTWVGFVETEEGKAVGPKESKEDLEAIRRNQAEKDGPLDIISWTILLLGSMRGNGWAFGPPPRSLAPHPPRQLLAFLRSTLFEITWSHLSLVSCAVVLLARQPSRMVFFSTLFPSLPDSTLRILSEAVATMALGTGAFAGLTLGMQIAILVVFVPTELLRLLPLPTALKPNPFDARQYPPLFLRPWAPENVSHFWSQQWHSFFSLPFAYLGFGPFSKVGEAVGGKAGGRALGVLAVFAMSAWLHEHAIWSATHTLPPPSIPLDFPTRWGGSIYFMAQGVAIILEGAWRAITGKKVQGPLAFIWSVCCMAGLGYYTYLAWSTLGLFNNLPHPAEWTWARWLIPMAAVSPPQAFA</sequence>
<evidence type="ECO:0000256" key="8">
    <source>
        <dbReference type="SAM" id="Phobius"/>
    </source>
</evidence>
<dbReference type="EMBL" id="MCGR01000006">
    <property type="protein sequence ID" value="ORY89423.1"/>
    <property type="molecule type" value="Genomic_DNA"/>
</dbReference>
<dbReference type="InParanoid" id="A0A1Y2FZ60"/>
<dbReference type="PANTHER" id="PTHR31595:SF57">
    <property type="entry name" value="OS04G0481900 PROTEIN"/>
    <property type="match status" value="1"/>
</dbReference>
<evidence type="ECO:0000256" key="1">
    <source>
        <dbReference type="ARBA" id="ARBA00004141"/>
    </source>
</evidence>
<gene>
    <name evidence="10" type="ORF">BCR35DRAFT_300604</name>
</gene>
<feature type="transmembrane region" description="Helical" evidence="8">
    <location>
        <begin position="326"/>
        <end position="344"/>
    </location>
</feature>
<dbReference type="Pfam" id="PF13813">
    <property type="entry name" value="MBOAT_2"/>
    <property type="match status" value="1"/>
</dbReference>
<comment type="similarity">
    <text evidence="3">Belongs to the wax synthase family.</text>
</comment>
<evidence type="ECO:0000256" key="7">
    <source>
        <dbReference type="ARBA" id="ARBA00023136"/>
    </source>
</evidence>
<keyword evidence="4" id="KW-0808">Transferase</keyword>
<dbReference type="GO" id="GO:0008374">
    <property type="term" value="F:O-acyltransferase activity"/>
    <property type="evidence" value="ECO:0007669"/>
    <property type="project" value="InterPro"/>
</dbReference>
<dbReference type="PANTHER" id="PTHR31595">
    <property type="entry name" value="LONG-CHAIN-ALCOHOL O-FATTY-ACYLTRANSFERASE 3-RELATED"/>
    <property type="match status" value="1"/>
</dbReference>
<feature type="domain" description="Wax synthase" evidence="9">
    <location>
        <begin position="274"/>
        <end position="349"/>
    </location>
</feature>
<keyword evidence="7 8" id="KW-0472">Membrane</keyword>
<evidence type="ECO:0000313" key="11">
    <source>
        <dbReference type="Proteomes" id="UP000193467"/>
    </source>
</evidence>
<evidence type="ECO:0000256" key="3">
    <source>
        <dbReference type="ARBA" id="ARBA00007282"/>
    </source>
</evidence>
<organism evidence="10 11">
    <name type="scientific">Leucosporidium creatinivorum</name>
    <dbReference type="NCBI Taxonomy" id="106004"/>
    <lineage>
        <taxon>Eukaryota</taxon>
        <taxon>Fungi</taxon>
        <taxon>Dikarya</taxon>
        <taxon>Basidiomycota</taxon>
        <taxon>Pucciniomycotina</taxon>
        <taxon>Microbotryomycetes</taxon>
        <taxon>Leucosporidiales</taxon>
        <taxon>Leucosporidium</taxon>
    </lineage>
</organism>
<dbReference type="STRING" id="106004.A0A1Y2FZ60"/>